<feature type="compositionally biased region" description="Low complexity" evidence="1">
    <location>
        <begin position="283"/>
        <end position="335"/>
    </location>
</feature>
<dbReference type="InterPro" id="IPR039483">
    <property type="entry name" value="Meu6_PH_dom"/>
</dbReference>
<feature type="compositionally biased region" description="Low complexity" evidence="1">
    <location>
        <begin position="11"/>
        <end position="53"/>
    </location>
</feature>
<sequence length="509" mass="52755">MSAEAPKEEQVPVVEAATEAPAATEETAPEVTTEAPAAEAAPVAAEETAAAPAEVKPVEEGVLGYKGPGLLKGIIFQKKFFFFGTDAVESKHLSSYLRGEKPDVANKNAAWASHTGKGLLFLTKKASEKANPAGIINLSEISDIKTEGSAIFFFTVAGHKHSFEAASAAERDGWVASLKTKEAEAKELAATVTESEAYKKTHSALSKPVLATAAAAPKKSTEAPKAEDKPEAKEDKPEEPKEEKKEEKTRKSRSASRKRTSIFGSIPGFGKKEDKAEVKEEAAAAAAAEAPAEAAAEPVAETAAEPAAEAVVEAEPAATTEEAAPAEANPKPAAVKRNSIFGTIKSQFSSKDKKPEAEAPAVPAKDTEPVAETAPVIPAVESTEPLAASEAAAEIPATNGETAAPETPVTKSEKRKSSLPWLSKKEKPVTSDDEAEKEKPLSPFAKLRATVKGSKSPKVEKPAEKPAEEPAAETAATDAPAAEATPAAVEEPVAAEPIPAATAQVSATA</sequence>
<feature type="compositionally biased region" description="Basic and acidic residues" evidence="1">
    <location>
        <begin position="423"/>
        <end position="440"/>
    </location>
</feature>
<feature type="domain" description="Meiotic expression up-regulated protein 6 PH" evidence="2">
    <location>
        <begin position="75"/>
        <end position="181"/>
    </location>
</feature>
<evidence type="ECO:0000313" key="4">
    <source>
        <dbReference type="Proteomes" id="UP000054321"/>
    </source>
</evidence>
<name>A0A0C3H663_OIDMZ</name>
<organism evidence="3 4">
    <name type="scientific">Oidiodendron maius (strain Zn)</name>
    <dbReference type="NCBI Taxonomy" id="913774"/>
    <lineage>
        <taxon>Eukaryota</taxon>
        <taxon>Fungi</taxon>
        <taxon>Dikarya</taxon>
        <taxon>Ascomycota</taxon>
        <taxon>Pezizomycotina</taxon>
        <taxon>Leotiomycetes</taxon>
        <taxon>Leotiomycetes incertae sedis</taxon>
        <taxon>Myxotrichaceae</taxon>
        <taxon>Oidiodendron</taxon>
    </lineage>
</organism>
<accession>A0A0C3H663</accession>
<dbReference type="HOGENOM" id="CLU_014855_0_0_1"/>
<evidence type="ECO:0000313" key="3">
    <source>
        <dbReference type="EMBL" id="KIM97956.1"/>
    </source>
</evidence>
<gene>
    <name evidence="3" type="ORF">OIDMADRAFT_147462</name>
</gene>
<feature type="region of interest" description="Disordered" evidence="1">
    <location>
        <begin position="209"/>
        <end position="509"/>
    </location>
</feature>
<reference evidence="4" key="2">
    <citation type="submission" date="2015-01" db="EMBL/GenBank/DDBJ databases">
        <title>Evolutionary Origins and Diversification of the Mycorrhizal Mutualists.</title>
        <authorList>
            <consortium name="DOE Joint Genome Institute"/>
            <consortium name="Mycorrhizal Genomics Consortium"/>
            <person name="Kohler A."/>
            <person name="Kuo A."/>
            <person name="Nagy L.G."/>
            <person name="Floudas D."/>
            <person name="Copeland A."/>
            <person name="Barry K.W."/>
            <person name="Cichocki N."/>
            <person name="Veneault-Fourrey C."/>
            <person name="LaButti K."/>
            <person name="Lindquist E.A."/>
            <person name="Lipzen A."/>
            <person name="Lundell T."/>
            <person name="Morin E."/>
            <person name="Murat C."/>
            <person name="Riley R."/>
            <person name="Ohm R."/>
            <person name="Sun H."/>
            <person name="Tunlid A."/>
            <person name="Henrissat B."/>
            <person name="Grigoriev I.V."/>
            <person name="Hibbett D.S."/>
            <person name="Martin F."/>
        </authorList>
    </citation>
    <scope>NUCLEOTIDE SEQUENCE [LARGE SCALE GENOMIC DNA]</scope>
    <source>
        <strain evidence="4">Zn</strain>
    </source>
</reference>
<dbReference type="Gene3D" id="2.30.29.30">
    <property type="entry name" value="Pleckstrin-homology domain (PH domain)/Phosphotyrosine-binding domain (PTB)"/>
    <property type="match status" value="1"/>
</dbReference>
<evidence type="ECO:0000259" key="2">
    <source>
        <dbReference type="Pfam" id="PF15406"/>
    </source>
</evidence>
<feature type="compositionally biased region" description="Basic and acidic residues" evidence="1">
    <location>
        <begin position="457"/>
        <end position="468"/>
    </location>
</feature>
<feature type="compositionally biased region" description="Basic and acidic residues" evidence="1">
    <location>
        <begin position="270"/>
        <end position="282"/>
    </location>
</feature>
<dbReference type="OrthoDB" id="5593352at2759"/>
<dbReference type="EMBL" id="KN832881">
    <property type="protein sequence ID" value="KIM97956.1"/>
    <property type="molecule type" value="Genomic_DNA"/>
</dbReference>
<feature type="compositionally biased region" description="Polar residues" evidence="1">
    <location>
        <begin position="340"/>
        <end position="349"/>
    </location>
</feature>
<dbReference type="Pfam" id="PF15406">
    <property type="entry name" value="PH_6"/>
    <property type="match status" value="1"/>
</dbReference>
<dbReference type="InterPro" id="IPR039712">
    <property type="entry name" value="Meu6"/>
</dbReference>
<feature type="region of interest" description="Disordered" evidence="1">
    <location>
        <begin position="1"/>
        <end position="53"/>
    </location>
</feature>
<dbReference type="InParanoid" id="A0A0C3H663"/>
<feature type="compositionally biased region" description="Basic and acidic residues" evidence="1">
    <location>
        <begin position="219"/>
        <end position="249"/>
    </location>
</feature>
<feature type="compositionally biased region" description="Basic residues" evidence="1">
    <location>
        <begin position="250"/>
        <end position="260"/>
    </location>
</feature>
<feature type="compositionally biased region" description="Low complexity" evidence="1">
    <location>
        <begin position="381"/>
        <end position="398"/>
    </location>
</feature>
<evidence type="ECO:0000256" key="1">
    <source>
        <dbReference type="SAM" id="MobiDB-lite"/>
    </source>
</evidence>
<dbReference type="InterPro" id="IPR011993">
    <property type="entry name" value="PH-like_dom_sf"/>
</dbReference>
<dbReference type="STRING" id="913774.A0A0C3H663"/>
<reference evidence="3 4" key="1">
    <citation type="submission" date="2014-04" db="EMBL/GenBank/DDBJ databases">
        <authorList>
            <consortium name="DOE Joint Genome Institute"/>
            <person name="Kuo A."/>
            <person name="Martino E."/>
            <person name="Perotto S."/>
            <person name="Kohler A."/>
            <person name="Nagy L.G."/>
            <person name="Floudas D."/>
            <person name="Copeland A."/>
            <person name="Barry K.W."/>
            <person name="Cichocki N."/>
            <person name="Veneault-Fourrey C."/>
            <person name="LaButti K."/>
            <person name="Lindquist E.A."/>
            <person name="Lipzen A."/>
            <person name="Lundell T."/>
            <person name="Morin E."/>
            <person name="Murat C."/>
            <person name="Sun H."/>
            <person name="Tunlid A."/>
            <person name="Henrissat B."/>
            <person name="Grigoriev I.V."/>
            <person name="Hibbett D.S."/>
            <person name="Martin F."/>
            <person name="Nordberg H.P."/>
            <person name="Cantor M.N."/>
            <person name="Hua S.X."/>
        </authorList>
    </citation>
    <scope>NUCLEOTIDE SEQUENCE [LARGE SCALE GENOMIC DNA]</scope>
    <source>
        <strain evidence="3 4">Zn</strain>
    </source>
</reference>
<protein>
    <recommendedName>
        <fullName evidence="2">Meiotic expression up-regulated protein 6 PH domain-containing protein</fullName>
    </recommendedName>
</protein>
<proteinExistence type="predicted"/>
<dbReference type="Proteomes" id="UP000054321">
    <property type="component" value="Unassembled WGS sequence"/>
</dbReference>
<dbReference type="PANTHER" id="PTHR42073">
    <property type="entry name" value="MEIOTIC EXPRESSION UP-REGULATED PROTEIN 6"/>
    <property type="match status" value="1"/>
</dbReference>
<dbReference type="SUPFAM" id="SSF50729">
    <property type="entry name" value="PH domain-like"/>
    <property type="match status" value="1"/>
</dbReference>
<feature type="compositionally biased region" description="Basic and acidic residues" evidence="1">
    <location>
        <begin position="1"/>
        <end position="10"/>
    </location>
</feature>
<feature type="compositionally biased region" description="Low complexity" evidence="1">
    <location>
        <begin position="472"/>
        <end position="503"/>
    </location>
</feature>
<dbReference type="AlphaFoldDB" id="A0A0C3H663"/>
<keyword evidence="4" id="KW-1185">Reference proteome</keyword>
<dbReference type="PANTHER" id="PTHR42073:SF1">
    <property type="entry name" value="MEIOTIC EXPRESSION UP-REGULATED PROTEIN 6"/>
    <property type="match status" value="1"/>
</dbReference>
<dbReference type="CDD" id="cd00821">
    <property type="entry name" value="PH"/>
    <property type="match status" value="1"/>
</dbReference>